<name>A4BDX7_9GAMM</name>
<evidence type="ECO:0000256" key="2">
    <source>
        <dbReference type="PROSITE-ProRule" id="PRU00473"/>
    </source>
</evidence>
<accession>A4BDX7</accession>
<proteinExistence type="predicted"/>
<dbReference type="AlphaFoldDB" id="A4BDX7"/>
<dbReference type="InterPro" id="IPR006665">
    <property type="entry name" value="OmpA-like"/>
</dbReference>
<dbReference type="Gene3D" id="3.40.190.10">
    <property type="entry name" value="Periplasmic binding protein-like II"/>
    <property type="match status" value="2"/>
</dbReference>
<dbReference type="STRING" id="314283.MED297_16294"/>
<dbReference type="InterPro" id="IPR050811">
    <property type="entry name" value="Phosphate_ABC_transporter"/>
</dbReference>
<dbReference type="SUPFAM" id="SSF53850">
    <property type="entry name" value="Periplasmic binding protein-like II"/>
    <property type="match status" value="1"/>
</dbReference>
<evidence type="ECO:0000259" key="4">
    <source>
        <dbReference type="PROSITE" id="PS51123"/>
    </source>
</evidence>
<organism evidence="5 6">
    <name type="scientific">Reinekea blandensis MED297</name>
    <dbReference type="NCBI Taxonomy" id="314283"/>
    <lineage>
        <taxon>Bacteria</taxon>
        <taxon>Pseudomonadati</taxon>
        <taxon>Pseudomonadota</taxon>
        <taxon>Gammaproteobacteria</taxon>
        <taxon>Oceanospirillales</taxon>
        <taxon>Saccharospirillaceae</taxon>
        <taxon>Reinekea</taxon>
    </lineage>
</organism>
<dbReference type="CDD" id="cd07185">
    <property type="entry name" value="OmpA_C-like"/>
    <property type="match status" value="1"/>
</dbReference>
<dbReference type="Pfam" id="PF12849">
    <property type="entry name" value="PBP_like_2"/>
    <property type="match status" value="1"/>
</dbReference>
<dbReference type="EMBL" id="AAOE01000008">
    <property type="protein sequence ID" value="EAR09736.1"/>
    <property type="molecule type" value="Genomic_DNA"/>
</dbReference>
<dbReference type="Proteomes" id="UP000005953">
    <property type="component" value="Unassembled WGS sequence"/>
</dbReference>
<evidence type="ECO:0000256" key="1">
    <source>
        <dbReference type="ARBA" id="ARBA00022729"/>
    </source>
</evidence>
<feature type="signal peptide" evidence="3">
    <location>
        <begin position="1"/>
        <end position="18"/>
    </location>
</feature>
<feature type="domain" description="OmpA-like" evidence="4">
    <location>
        <begin position="331"/>
        <end position="445"/>
    </location>
</feature>
<dbReference type="InterPro" id="IPR024370">
    <property type="entry name" value="PBP_domain"/>
</dbReference>
<dbReference type="OrthoDB" id="9790048at2"/>
<dbReference type="InterPro" id="IPR036737">
    <property type="entry name" value="OmpA-like_sf"/>
</dbReference>
<dbReference type="GO" id="GO:0016020">
    <property type="term" value="C:membrane"/>
    <property type="evidence" value="ECO:0007669"/>
    <property type="project" value="UniProtKB-UniRule"/>
</dbReference>
<evidence type="ECO:0000313" key="5">
    <source>
        <dbReference type="EMBL" id="EAR09736.1"/>
    </source>
</evidence>
<keyword evidence="2" id="KW-0472">Membrane</keyword>
<dbReference type="CDD" id="cd13653">
    <property type="entry name" value="PBP2_phosphate_like_1"/>
    <property type="match status" value="1"/>
</dbReference>
<keyword evidence="6" id="KW-1185">Reference proteome</keyword>
<evidence type="ECO:0000256" key="3">
    <source>
        <dbReference type="SAM" id="SignalP"/>
    </source>
</evidence>
<dbReference type="PANTHER" id="PTHR30570">
    <property type="entry name" value="PERIPLASMIC PHOSPHATE BINDING COMPONENT OF PHOSPHATE ABC TRANSPORTER"/>
    <property type="match status" value="1"/>
</dbReference>
<dbReference type="HOGENOM" id="CLU_026228_8_0_6"/>
<dbReference type="RefSeq" id="WP_008043509.1">
    <property type="nucleotide sequence ID" value="NZ_CH724150.1"/>
</dbReference>
<dbReference type="PROSITE" id="PS51123">
    <property type="entry name" value="OMPA_2"/>
    <property type="match status" value="1"/>
</dbReference>
<protein>
    <submittedName>
        <fullName evidence="5">ABC-type phosphate transport system, periplasmic component</fullName>
    </submittedName>
</protein>
<sequence>MPRLVVVLFILVSVAAQADVFDDHPIQLNERGYLFEMHGSNTIGAALAPALIQSWLVSHGFEQLNSRMTSVPNERIISARSPTGDNIQIFVAAHGSGTGFAQIQAGHADIAAASRPAKDSENALFPDVDVTTAQSELVLAIDGIAVIVHPALDLESLSIQQIGQLFSGQIQNWNQIGGPNLPVSVHARDNQSGTYDTFNTLVLKRGYDLTADAARYESNDVLSATVSSTPGAIGFTSLASIGEANAVAVIDGDSTPMRPQNATIATEDYPLARRLYLYEINSANAFVLDFLRFARSQAGQQVVAQTGFVSQNLQSMPMPVSGTLPAGYTFISENSERITTNFRFRPGTNHLDNKAMDDLDRLAAFMARPENKDRKLILIGFSDQQNNEFRAQLVSEARVIQVKRALAEKGIQSSALTGYGHLNPVASNVDPKYALRNQRIEVWIR</sequence>
<keyword evidence="1 3" id="KW-0732">Signal</keyword>
<dbReference type="Pfam" id="PF00691">
    <property type="entry name" value="OmpA"/>
    <property type="match status" value="1"/>
</dbReference>
<dbReference type="Gene3D" id="3.30.1330.60">
    <property type="entry name" value="OmpA-like domain"/>
    <property type="match status" value="1"/>
</dbReference>
<dbReference type="PANTHER" id="PTHR30570:SF1">
    <property type="entry name" value="PHOSPHATE-BINDING PROTEIN PSTS"/>
    <property type="match status" value="1"/>
</dbReference>
<feature type="chain" id="PRO_5002666640" evidence="3">
    <location>
        <begin position="19"/>
        <end position="445"/>
    </location>
</feature>
<reference evidence="5 6" key="1">
    <citation type="submission" date="2006-02" db="EMBL/GenBank/DDBJ databases">
        <authorList>
            <person name="Pinhassi J."/>
            <person name="Pedros-Alio C."/>
            <person name="Ferriera S."/>
            <person name="Johnson J."/>
            <person name="Kravitz S."/>
            <person name="Halpern A."/>
            <person name="Remington K."/>
            <person name="Beeson K."/>
            <person name="Tran B."/>
            <person name="Rogers Y.-H."/>
            <person name="Friedman R."/>
            <person name="Venter J.C."/>
        </authorList>
    </citation>
    <scope>NUCLEOTIDE SEQUENCE [LARGE SCALE GENOMIC DNA]</scope>
    <source>
        <strain evidence="5 6">MED297</strain>
    </source>
</reference>
<comment type="caution">
    <text evidence="5">The sequence shown here is derived from an EMBL/GenBank/DDBJ whole genome shotgun (WGS) entry which is preliminary data.</text>
</comment>
<gene>
    <name evidence="5" type="ORF">MED297_16294</name>
</gene>
<evidence type="ECO:0000313" key="6">
    <source>
        <dbReference type="Proteomes" id="UP000005953"/>
    </source>
</evidence>
<dbReference type="SUPFAM" id="SSF103088">
    <property type="entry name" value="OmpA-like"/>
    <property type="match status" value="1"/>
</dbReference>